<evidence type="ECO:0000313" key="8">
    <source>
        <dbReference type="Proteomes" id="UP000515934"/>
    </source>
</evidence>
<name>A0A7G9S327_9MICO</name>
<keyword evidence="4" id="KW-0732">Signal</keyword>
<dbReference type="RefSeq" id="WP_187554723.1">
    <property type="nucleotide sequence ID" value="NZ_CP060716.1"/>
</dbReference>
<feature type="compositionally biased region" description="Acidic residues" evidence="6">
    <location>
        <begin position="144"/>
        <end position="153"/>
    </location>
</feature>
<evidence type="ECO:0000256" key="4">
    <source>
        <dbReference type="ARBA" id="ARBA00022729"/>
    </source>
</evidence>
<dbReference type="AlphaFoldDB" id="A0A7G9S327"/>
<dbReference type="InterPro" id="IPR006129">
    <property type="entry name" value="AdhesinB"/>
</dbReference>
<dbReference type="InterPro" id="IPR006127">
    <property type="entry name" value="ZnuA-like"/>
</dbReference>
<evidence type="ECO:0000256" key="6">
    <source>
        <dbReference type="SAM" id="MobiDB-lite"/>
    </source>
</evidence>
<keyword evidence="3" id="KW-0479">Metal-binding</keyword>
<comment type="subcellular location">
    <subcellularLocation>
        <location evidence="1">Cell envelope</location>
    </subcellularLocation>
</comment>
<feature type="compositionally biased region" description="Basic and acidic residues" evidence="6">
    <location>
        <begin position="154"/>
        <end position="175"/>
    </location>
</feature>
<dbReference type="KEGG" id="ldn:H9L06_08155"/>
<dbReference type="PANTHER" id="PTHR42953">
    <property type="entry name" value="HIGH-AFFINITY ZINC UPTAKE SYSTEM PROTEIN ZNUA-RELATED"/>
    <property type="match status" value="1"/>
</dbReference>
<dbReference type="InterPro" id="IPR050492">
    <property type="entry name" value="Bact_metal-bind_prot9"/>
</dbReference>
<dbReference type="GO" id="GO:0030001">
    <property type="term" value="P:metal ion transport"/>
    <property type="evidence" value="ECO:0007669"/>
    <property type="project" value="InterPro"/>
</dbReference>
<keyword evidence="8" id="KW-1185">Reference proteome</keyword>
<reference evidence="7 8" key="1">
    <citation type="submission" date="2020-08" db="EMBL/GenBank/DDBJ databases">
        <title>Genome sequence of Leucobacter denitrificans KACC 14055T.</title>
        <authorList>
            <person name="Hyun D.-W."/>
            <person name="Bae J.-W."/>
        </authorList>
    </citation>
    <scope>NUCLEOTIDE SEQUENCE [LARGE SCALE GENOMIC DNA]</scope>
    <source>
        <strain evidence="7 8">KACC 14055</strain>
    </source>
</reference>
<dbReference type="Proteomes" id="UP000515934">
    <property type="component" value="Chromosome"/>
</dbReference>
<protein>
    <submittedName>
        <fullName evidence="7">Zinc ABC transporter substrate-binding protein</fullName>
    </submittedName>
</protein>
<evidence type="ECO:0000313" key="7">
    <source>
        <dbReference type="EMBL" id="QNN62252.1"/>
    </source>
</evidence>
<evidence type="ECO:0000256" key="2">
    <source>
        <dbReference type="ARBA" id="ARBA00022448"/>
    </source>
</evidence>
<dbReference type="Gene3D" id="3.40.50.1980">
    <property type="entry name" value="Nitrogenase molybdenum iron protein domain"/>
    <property type="match status" value="2"/>
</dbReference>
<dbReference type="InterPro" id="IPR006128">
    <property type="entry name" value="Lipoprotein_PsaA-like"/>
</dbReference>
<proteinExistence type="inferred from homology"/>
<comment type="similarity">
    <text evidence="5">Belongs to the bacterial solute-binding protein 9 family.</text>
</comment>
<dbReference type="GO" id="GO:0046872">
    <property type="term" value="F:metal ion binding"/>
    <property type="evidence" value="ECO:0007669"/>
    <property type="project" value="UniProtKB-KW"/>
</dbReference>
<keyword evidence="2 5" id="KW-0813">Transport</keyword>
<dbReference type="GO" id="GO:0007155">
    <property type="term" value="P:cell adhesion"/>
    <property type="evidence" value="ECO:0007669"/>
    <property type="project" value="InterPro"/>
</dbReference>
<dbReference type="SUPFAM" id="SSF53807">
    <property type="entry name" value="Helical backbone' metal receptor"/>
    <property type="match status" value="1"/>
</dbReference>
<dbReference type="EMBL" id="CP060716">
    <property type="protein sequence ID" value="QNN62252.1"/>
    <property type="molecule type" value="Genomic_DNA"/>
</dbReference>
<dbReference type="PRINTS" id="PR00690">
    <property type="entry name" value="ADHESNFAMILY"/>
</dbReference>
<gene>
    <name evidence="7" type="ORF">H9L06_08155</name>
</gene>
<sequence length="367" mass="38700">MTHTSRARRHVALPITGALAGALAGALLLSGCGSTPAEAPTDALNVVATTTQLTDFATQVGGDDISLTGLLSVGASAHHFDPSPKELLALSQADVLIVNGAGLETFIDSAIEASGFDGAIITAADGVDLEAHEEEEHEHQHEDEAPDQDADHDEADHAHEESDHADHADHDHDHGGVNPHIWTSPRNAIGMVDEIEHGFVAADPENEAAYTQRASEYRATLTALDEWISTQFEQIPEADRVLVSGHDSLHYYLEDYGIEFAGSIIPSFEDNAEPSAAEIDALVATIQERGVKAIFVESSMSPKLARTIAKEAGVTVVDSESLFADSLGAEGTGAETYVAATIHNTRVIVEAWGATPTELPAELGGAE</sequence>
<dbReference type="PANTHER" id="PTHR42953:SF1">
    <property type="entry name" value="METAL-BINDING PROTEIN HI_0362-RELATED"/>
    <property type="match status" value="1"/>
</dbReference>
<feature type="region of interest" description="Disordered" evidence="6">
    <location>
        <begin position="131"/>
        <end position="184"/>
    </location>
</feature>
<evidence type="ECO:0000256" key="1">
    <source>
        <dbReference type="ARBA" id="ARBA00004196"/>
    </source>
</evidence>
<evidence type="ECO:0000256" key="5">
    <source>
        <dbReference type="RuleBase" id="RU003512"/>
    </source>
</evidence>
<accession>A0A7G9S327</accession>
<dbReference type="Pfam" id="PF01297">
    <property type="entry name" value="ZnuA"/>
    <property type="match status" value="1"/>
</dbReference>
<evidence type="ECO:0000256" key="3">
    <source>
        <dbReference type="ARBA" id="ARBA00022723"/>
    </source>
</evidence>
<dbReference type="GO" id="GO:0030313">
    <property type="term" value="C:cell envelope"/>
    <property type="evidence" value="ECO:0007669"/>
    <property type="project" value="UniProtKB-SubCell"/>
</dbReference>
<dbReference type="PRINTS" id="PR00691">
    <property type="entry name" value="ADHESINB"/>
</dbReference>
<dbReference type="PROSITE" id="PS51257">
    <property type="entry name" value="PROKAR_LIPOPROTEIN"/>
    <property type="match status" value="1"/>
</dbReference>
<organism evidence="7 8">
    <name type="scientific">Leucobacter denitrificans</name>
    <dbReference type="NCBI Taxonomy" id="683042"/>
    <lineage>
        <taxon>Bacteria</taxon>
        <taxon>Bacillati</taxon>
        <taxon>Actinomycetota</taxon>
        <taxon>Actinomycetes</taxon>
        <taxon>Micrococcales</taxon>
        <taxon>Microbacteriaceae</taxon>
        <taxon>Leucobacter</taxon>
    </lineage>
</organism>